<feature type="active site" description="Proton donor" evidence="3">
    <location>
        <position position="288"/>
    </location>
</feature>
<dbReference type="EC" id="3.1.4.-" evidence="6"/>
<evidence type="ECO:0000256" key="5">
    <source>
        <dbReference type="PIRSR" id="PIRSR623088-3"/>
    </source>
</evidence>
<comment type="similarity">
    <text evidence="6">Belongs to the cyclic nucleotide phosphodiesterase family.</text>
</comment>
<evidence type="ECO:0000256" key="1">
    <source>
        <dbReference type="ARBA" id="ARBA00022723"/>
    </source>
</evidence>
<dbReference type="PROSITE" id="PS00126">
    <property type="entry name" value="PDEASE_I_1"/>
    <property type="match status" value="1"/>
</dbReference>
<feature type="compositionally biased region" description="Basic and acidic residues" evidence="7">
    <location>
        <begin position="459"/>
        <end position="469"/>
    </location>
</feature>
<evidence type="ECO:0000259" key="8">
    <source>
        <dbReference type="PROSITE" id="PS51845"/>
    </source>
</evidence>
<feature type="binding site" evidence="5">
    <location>
        <position position="325"/>
    </location>
    <ligand>
        <name>Zn(2+)</name>
        <dbReference type="ChEBI" id="CHEBI:29105"/>
        <label>2</label>
    </ligand>
</feature>
<feature type="binding site" evidence="4">
    <location>
        <position position="505"/>
    </location>
    <ligand>
        <name>AMP</name>
        <dbReference type="ChEBI" id="CHEBI:456215"/>
    </ligand>
</feature>
<feature type="binding site" evidence="4">
    <location>
        <position position="325"/>
    </location>
    <ligand>
        <name>AMP</name>
        <dbReference type="ChEBI" id="CHEBI:456215"/>
    </ligand>
</feature>
<dbReference type="PROSITE" id="PS51845">
    <property type="entry name" value="PDEASE_I_2"/>
    <property type="match status" value="1"/>
</dbReference>
<reference evidence="10" key="1">
    <citation type="journal article" date="2013" name="Genome Announc.">
        <title>Genome sequence of the food spoilage yeast Zygosaccharomyces bailii CLIB 213(T).</title>
        <authorList>
            <person name="Galeote V."/>
            <person name="Bigey F."/>
            <person name="Devillers H."/>
            <person name="Neuveglise C."/>
            <person name="Dequin S."/>
        </authorList>
    </citation>
    <scope>NUCLEOTIDE SEQUENCE [LARGE SCALE GENOMIC DNA]</scope>
    <source>
        <strain evidence="10">CLIB 213 / ATCC 58445 / CBS 680 / CCRC 21525 / NBRC 1098 / NCYC 1416 / NRRL Y-2227</strain>
    </source>
</reference>
<comment type="cofactor">
    <cofactor evidence="6">
        <name>a divalent metal cation</name>
        <dbReference type="ChEBI" id="CHEBI:60240"/>
    </cofactor>
    <text evidence="6">Binds 2 divalent metal cations per subunit. Site 1 may preferentially bind zinc ions, while site 2 has a preference for magnesium and/or manganese ions.</text>
</comment>
<keyword evidence="10" id="KW-1185">Reference proteome</keyword>
<gene>
    <name evidence="9" type="ORF">BN860_05512g</name>
</gene>
<dbReference type="EMBL" id="HG316460">
    <property type="protein sequence ID" value="CDF90631.1"/>
    <property type="molecule type" value="Genomic_DNA"/>
</dbReference>
<feature type="region of interest" description="Disordered" evidence="7">
    <location>
        <begin position="459"/>
        <end position="482"/>
    </location>
</feature>
<evidence type="ECO:0000256" key="6">
    <source>
        <dbReference type="RuleBase" id="RU363067"/>
    </source>
</evidence>
<accession>A0A8J2TAM4</accession>
<dbReference type="AlphaFoldDB" id="A0A8J2TAM4"/>
<feature type="binding site" evidence="5">
    <location>
        <position position="426"/>
    </location>
    <ligand>
        <name>Zn(2+)</name>
        <dbReference type="ChEBI" id="CHEBI:29105"/>
        <label>1</label>
    </ligand>
</feature>
<dbReference type="OrthoDB" id="546632at2759"/>
<dbReference type="PRINTS" id="PR00387">
    <property type="entry name" value="PDIESTERASE1"/>
</dbReference>
<protein>
    <recommendedName>
        <fullName evidence="6">Phosphodiesterase</fullName>
        <ecNumber evidence="6">3.1.4.-</ecNumber>
    </recommendedName>
</protein>
<name>A0A8J2TAM4_ZYGB2</name>
<dbReference type="InterPro" id="IPR002073">
    <property type="entry name" value="PDEase_catalytic_dom"/>
</dbReference>
<feature type="domain" description="PDEase" evidence="8">
    <location>
        <begin position="209"/>
        <end position="548"/>
    </location>
</feature>
<evidence type="ECO:0000313" key="9">
    <source>
        <dbReference type="EMBL" id="CDF90631.1"/>
    </source>
</evidence>
<keyword evidence="2 6" id="KW-0378">Hydrolase</keyword>
<evidence type="ECO:0000256" key="7">
    <source>
        <dbReference type="SAM" id="MobiDB-lite"/>
    </source>
</evidence>
<feature type="compositionally biased region" description="Low complexity" evidence="7">
    <location>
        <begin position="59"/>
        <end position="75"/>
    </location>
</feature>
<dbReference type="InterPro" id="IPR036971">
    <property type="entry name" value="PDEase_catalytic_dom_sf"/>
</dbReference>
<keyword evidence="1 5" id="KW-0479">Metal-binding</keyword>
<proteinExistence type="inferred from homology"/>
<dbReference type="InterPro" id="IPR003607">
    <property type="entry name" value="HD/PDEase_dom"/>
</dbReference>
<dbReference type="GO" id="GO:0046872">
    <property type="term" value="F:metal ion binding"/>
    <property type="evidence" value="ECO:0007669"/>
    <property type="project" value="UniProtKB-KW"/>
</dbReference>
<sequence length="554" mass="62146">MSTLFLVGVPKSTLKTTLEEKFPQLFDRTLAVDDVDELLLWLYRERVGNCSSKRVSVGAAEPPTTSPTLTSASASMADVTPPAQDDTAAEAAAGAEAGIVDSATGDWSFETGITLIIYKSQEGAYRELSPLLQHFFPCFNMLAVPESQLGEIEPLLTQLQGYSQLCHDRIARMAHWMYRREPSAGFYQMLQHLRCASLQQQNVIPRAIRSIDFASLLGITPYHEKRLWRTLDSWAFQPHSLQTGELVVCSFLLLRQCAKDAKIIAQENRLLLLLFTLEASYHQINRFHNFRHAVDVMQAAWQLAKRLLQDPLQTLLVTLAALGHDVGHPGSNNQLLCKYSSPVAIHYREKSVLEHLHTDLFGSLLSEHWPQLIGRSVQGRENMELIAEAIMATDMALHGDYVRQLQVSTQLADPRSLSSLILKAADISNVTRPLDVSAQWAALITLEFEDCALLDHYETASEEERKDTESENSSGQEHGIDSTFDFSKASPEQLTSKLPNIPAGQIFFIDTFAEQFFAEFCKRFPAVEFLVENVKANRESWVNKSKNLPIIPPF</sequence>
<feature type="binding site" evidence="5">
    <location>
        <position position="325"/>
    </location>
    <ligand>
        <name>Zn(2+)</name>
        <dbReference type="ChEBI" id="CHEBI:29105"/>
        <label>1</label>
    </ligand>
</feature>
<feature type="region of interest" description="Disordered" evidence="7">
    <location>
        <begin position="54"/>
        <end position="86"/>
    </location>
</feature>
<dbReference type="CDD" id="cd00077">
    <property type="entry name" value="HDc"/>
    <property type="match status" value="1"/>
</dbReference>
<dbReference type="InterPro" id="IPR023174">
    <property type="entry name" value="PDEase_CS"/>
</dbReference>
<evidence type="ECO:0000256" key="2">
    <source>
        <dbReference type="ARBA" id="ARBA00022801"/>
    </source>
</evidence>
<dbReference type="PANTHER" id="PTHR11347">
    <property type="entry name" value="CYCLIC NUCLEOTIDE PHOSPHODIESTERASE"/>
    <property type="match status" value="1"/>
</dbReference>
<feature type="binding site" evidence="5">
    <location>
        <position position="324"/>
    </location>
    <ligand>
        <name>Zn(2+)</name>
        <dbReference type="ChEBI" id="CHEBI:29105"/>
        <label>1</label>
    </ligand>
</feature>
<dbReference type="InterPro" id="IPR023088">
    <property type="entry name" value="PDEase"/>
</dbReference>
<dbReference type="GO" id="GO:0007165">
    <property type="term" value="P:signal transduction"/>
    <property type="evidence" value="ECO:0007669"/>
    <property type="project" value="InterPro"/>
</dbReference>
<dbReference type="SUPFAM" id="SSF109604">
    <property type="entry name" value="HD-domain/PDEase-like"/>
    <property type="match status" value="1"/>
</dbReference>
<evidence type="ECO:0000256" key="3">
    <source>
        <dbReference type="PIRSR" id="PIRSR623088-1"/>
    </source>
</evidence>
<feature type="binding site" evidence="4">
    <location>
        <begin position="288"/>
        <end position="292"/>
    </location>
    <ligand>
        <name>AMP</name>
        <dbReference type="ChEBI" id="CHEBI:456215"/>
    </ligand>
</feature>
<dbReference type="Proteomes" id="UP000019375">
    <property type="component" value="Unassembled WGS sequence"/>
</dbReference>
<evidence type="ECO:0000313" key="10">
    <source>
        <dbReference type="Proteomes" id="UP000019375"/>
    </source>
</evidence>
<dbReference type="GO" id="GO:0004114">
    <property type="term" value="F:3',5'-cyclic-nucleotide phosphodiesterase activity"/>
    <property type="evidence" value="ECO:0007669"/>
    <property type="project" value="InterPro"/>
</dbReference>
<dbReference type="Pfam" id="PF00233">
    <property type="entry name" value="PDEase_I"/>
    <property type="match status" value="1"/>
</dbReference>
<feature type="binding site" evidence="4">
    <location>
        <position position="426"/>
    </location>
    <ligand>
        <name>AMP</name>
        <dbReference type="ChEBI" id="CHEBI:456215"/>
    </ligand>
</feature>
<dbReference type="Gene3D" id="1.10.1300.10">
    <property type="entry name" value="3'5'-cyclic nucleotide phosphodiesterase, catalytic domain"/>
    <property type="match status" value="1"/>
</dbReference>
<dbReference type="SMART" id="SM00471">
    <property type="entry name" value="HDc"/>
    <property type="match status" value="1"/>
</dbReference>
<evidence type="ECO:0000256" key="4">
    <source>
        <dbReference type="PIRSR" id="PIRSR623088-2"/>
    </source>
</evidence>
<feature type="binding site" evidence="5">
    <location>
        <position position="292"/>
    </location>
    <ligand>
        <name>Zn(2+)</name>
        <dbReference type="ChEBI" id="CHEBI:29105"/>
        <label>1</label>
    </ligand>
</feature>
<organism evidence="9 10">
    <name type="scientific">Zygosaccharomyces bailii (strain CLIB 213 / ATCC 58445 / CBS 680 / BCRC 21525 / NBRC 1098 / NCYC 1416 / NRRL Y-2227)</name>
    <dbReference type="NCBI Taxonomy" id="1333698"/>
    <lineage>
        <taxon>Eukaryota</taxon>
        <taxon>Fungi</taxon>
        <taxon>Dikarya</taxon>
        <taxon>Ascomycota</taxon>
        <taxon>Saccharomycotina</taxon>
        <taxon>Saccharomycetes</taxon>
        <taxon>Saccharomycetales</taxon>
        <taxon>Saccharomycetaceae</taxon>
        <taxon>Zygosaccharomyces</taxon>
    </lineage>
</organism>